<keyword evidence="3 6" id="KW-0808">Transferase</keyword>
<sequence>MTTTSNETRVVVALGGNALGDTPEEQIRRVREAAPELLNLIMQGNEIIITHGNGPQVGMIQKAFTYAHQTDEKIPTVDLPECGAMSQGYIGYHLQQAIGVAMHKAYKRWHVASVVTQTEVDPDDPAFQNPTKPIGAFLTKEQAEEEMAKHPEMQFVEDSGRGWRRVVASPEPKKIVEAPSILNLLDNEFIVICTGGGGVPVVRDYSDKGCYKGVAAVIDKDLGGELLAEDCKADVLILLTAVDHVAINFGTPEQEDLTDLPVELAEKYVAEGQFGKGSMEPKVKAGIKFAKSRAGRVCIIGSLEKAGAAMAGLSGTRIHA</sequence>
<dbReference type="CDD" id="cd04235">
    <property type="entry name" value="AAK_CK"/>
    <property type="match status" value="1"/>
</dbReference>
<proteinExistence type="inferred from homology"/>
<dbReference type="Proteomes" id="UP000002026">
    <property type="component" value="Chromosome"/>
</dbReference>
<evidence type="ECO:0000256" key="5">
    <source>
        <dbReference type="ARBA" id="ARBA00048467"/>
    </source>
</evidence>
<accession>C7N3R6</accession>
<dbReference type="eggNOG" id="COG0549">
    <property type="taxonomic scope" value="Bacteria"/>
</dbReference>
<evidence type="ECO:0000256" key="1">
    <source>
        <dbReference type="ARBA" id="ARBA00011066"/>
    </source>
</evidence>
<dbReference type="GO" id="GO:0019546">
    <property type="term" value="P:L-arginine deiminase pathway"/>
    <property type="evidence" value="ECO:0007669"/>
    <property type="project" value="TreeGrafter"/>
</dbReference>
<dbReference type="GO" id="GO:0005829">
    <property type="term" value="C:cytosol"/>
    <property type="evidence" value="ECO:0007669"/>
    <property type="project" value="TreeGrafter"/>
</dbReference>
<dbReference type="InterPro" id="IPR036393">
    <property type="entry name" value="AceGlu_kinase-like_sf"/>
</dbReference>
<comment type="catalytic activity">
    <reaction evidence="5">
        <text>hydrogencarbonate + NH4(+) + ATP = carbamoyl phosphate + ADP + H2O + H(+)</text>
        <dbReference type="Rhea" id="RHEA:10152"/>
        <dbReference type="ChEBI" id="CHEBI:15377"/>
        <dbReference type="ChEBI" id="CHEBI:15378"/>
        <dbReference type="ChEBI" id="CHEBI:17544"/>
        <dbReference type="ChEBI" id="CHEBI:28938"/>
        <dbReference type="ChEBI" id="CHEBI:30616"/>
        <dbReference type="ChEBI" id="CHEBI:58228"/>
        <dbReference type="ChEBI" id="CHEBI:456216"/>
        <dbReference type="EC" id="2.7.2.2"/>
    </reaction>
</comment>
<dbReference type="InterPro" id="IPR003964">
    <property type="entry name" value="Carb_kinase"/>
</dbReference>
<dbReference type="FunFam" id="3.40.1160.10:FF:000007">
    <property type="entry name" value="Carbamate kinase"/>
    <property type="match status" value="1"/>
</dbReference>
<evidence type="ECO:0000256" key="2">
    <source>
        <dbReference type="ARBA" id="ARBA00013070"/>
    </source>
</evidence>
<dbReference type="AlphaFoldDB" id="C7N3R6"/>
<comment type="similarity">
    <text evidence="1 6">Belongs to the carbamate kinase family.</text>
</comment>
<dbReference type="Gene3D" id="3.40.1160.10">
    <property type="entry name" value="Acetylglutamate kinase-like"/>
    <property type="match status" value="1"/>
</dbReference>
<dbReference type="GO" id="GO:0008804">
    <property type="term" value="F:carbamate kinase activity"/>
    <property type="evidence" value="ECO:0007669"/>
    <property type="project" value="UniProtKB-EC"/>
</dbReference>
<gene>
    <name evidence="8" type="ordered locus">Shel_05980</name>
</gene>
<evidence type="ECO:0000256" key="3">
    <source>
        <dbReference type="ARBA" id="ARBA00022679"/>
    </source>
</evidence>
<organism evidence="8 9">
    <name type="scientific">Slackia heliotrinireducens (strain ATCC 29202 / DSM 20476 / NCTC 11029 / RHS 1)</name>
    <name type="common">Peptococcus heliotrinreducens</name>
    <dbReference type="NCBI Taxonomy" id="471855"/>
    <lineage>
        <taxon>Bacteria</taxon>
        <taxon>Bacillati</taxon>
        <taxon>Actinomycetota</taxon>
        <taxon>Coriobacteriia</taxon>
        <taxon>Eggerthellales</taxon>
        <taxon>Eggerthellaceae</taxon>
        <taxon>Slackia</taxon>
    </lineage>
</organism>
<dbReference type="PANTHER" id="PTHR30409:SF1">
    <property type="entry name" value="CARBAMATE KINASE-RELATED"/>
    <property type="match status" value="1"/>
</dbReference>
<evidence type="ECO:0000256" key="4">
    <source>
        <dbReference type="ARBA" id="ARBA00022777"/>
    </source>
</evidence>
<dbReference type="Pfam" id="PF00696">
    <property type="entry name" value="AA_kinase"/>
    <property type="match status" value="1"/>
</dbReference>
<keyword evidence="9" id="KW-1185">Reference proteome</keyword>
<evidence type="ECO:0000256" key="6">
    <source>
        <dbReference type="PIRNR" id="PIRNR000723"/>
    </source>
</evidence>
<evidence type="ECO:0000313" key="8">
    <source>
        <dbReference type="EMBL" id="ACV21657.1"/>
    </source>
</evidence>
<keyword evidence="4 6" id="KW-0418">Kinase</keyword>
<dbReference type="PANTHER" id="PTHR30409">
    <property type="entry name" value="CARBAMATE KINASE"/>
    <property type="match status" value="1"/>
</dbReference>
<dbReference type="SUPFAM" id="SSF53633">
    <property type="entry name" value="Carbamate kinase-like"/>
    <property type="match status" value="1"/>
</dbReference>
<feature type="domain" description="Aspartate/glutamate/uridylate kinase" evidence="7">
    <location>
        <begin position="9"/>
        <end position="300"/>
    </location>
</feature>
<evidence type="ECO:0000259" key="7">
    <source>
        <dbReference type="Pfam" id="PF00696"/>
    </source>
</evidence>
<dbReference type="NCBIfam" id="NF009007">
    <property type="entry name" value="PRK12352.1"/>
    <property type="match status" value="1"/>
</dbReference>
<dbReference type="KEGG" id="shi:Shel_05980"/>
<dbReference type="PRINTS" id="PR01469">
    <property type="entry name" value="CARBMTKINASE"/>
</dbReference>
<dbReference type="PIRSF" id="PIRSF000723">
    <property type="entry name" value="Carbamate_kin"/>
    <property type="match status" value="1"/>
</dbReference>
<dbReference type="STRING" id="471855.Shel_05980"/>
<dbReference type="InterPro" id="IPR001048">
    <property type="entry name" value="Asp/Glu/Uridylate_kinase"/>
</dbReference>
<evidence type="ECO:0000313" key="9">
    <source>
        <dbReference type="Proteomes" id="UP000002026"/>
    </source>
</evidence>
<name>C7N3R6_SLAHD</name>
<protein>
    <recommendedName>
        <fullName evidence="2 6">Carbamate kinase</fullName>
    </recommendedName>
</protein>
<dbReference type="HOGENOM" id="CLU_076278_0_0_11"/>
<dbReference type="EMBL" id="CP001684">
    <property type="protein sequence ID" value="ACV21657.1"/>
    <property type="molecule type" value="Genomic_DNA"/>
</dbReference>
<reference evidence="8 9" key="1">
    <citation type="journal article" date="2009" name="Stand. Genomic Sci.">
        <title>Complete genome sequence of Slackia heliotrinireducens type strain (RHS 1).</title>
        <authorList>
            <person name="Pukall R."/>
            <person name="Lapidus A."/>
            <person name="Nolan M."/>
            <person name="Copeland A."/>
            <person name="Glavina Del Rio T."/>
            <person name="Lucas S."/>
            <person name="Chen F."/>
            <person name="Tice H."/>
            <person name="Cheng J.F."/>
            <person name="Chertkov O."/>
            <person name="Bruce D."/>
            <person name="Goodwin L."/>
            <person name="Kuske C."/>
            <person name="Brettin T."/>
            <person name="Detter J.C."/>
            <person name="Han C."/>
            <person name="Pitluck S."/>
            <person name="Pati A."/>
            <person name="Mavrommatis K."/>
            <person name="Ivanova N."/>
            <person name="Ovchinnikova G."/>
            <person name="Chen A."/>
            <person name="Palaniappan K."/>
            <person name="Schneider S."/>
            <person name="Rohde M."/>
            <person name="Chain P."/>
            <person name="D'haeseleer P."/>
            <person name="Goker M."/>
            <person name="Bristow J."/>
            <person name="Eisen J.A."/>
            <person name="Markowitz V."/>
            <person name="Kyrpides N.C."/>
            <person name="Klenk H.P."/>
            <person name="Hugenholtz P."/>
        </authorList>
    </citation>
    <scope>NUCLEOTIDE SEQUENCE [LARGE SCALE GENOMIC DNA]</scope>
    <source>
        <strain evidence="9">ATCC 29202 / DSM 20476 / NCTC 11029 / RHS 1</strain>
    </source>
</reference>
<dbReference type="RefSeq" id="WP_012797762.1">
    <property type="nucleotide sequence ID" value="NC_013165.1"/>
</dbReference>